<dbReference type="OrthoDB" id="9090457at2"/>
<dbReference type="RefSeq" id="WP_143016658.1">
    <property type="nucleotide sequence ID" value="NZ_FNCJ01000011.1"/>
</dbReference>
<gene>
    <name evidence="1" type="ORF">SAMN05216466_11192</name>
</gene>
<name>A0A1G8DNB2_9BURK</name>
<dbReference type="AlphaFoldDB" id="A0A1G8DNB2"/>
<dbReference type="EMBL" id="FNCJ01000011">
    <property type="protein sequence ID" value="SDH59156.1"/>
    <property type="molecule type" value="Genomic_DNA"/>
</dbReference>
<reference evidence="1 2" key="1">
    <citation type="submission" date="2016-10" db="EMBL/GenBank/DDBJ databases">
        <authorList>
            <person name="de Groot N.N."/>
        </authorList>
    </citation>
    <scope>NUCLEOTIDE SEQUENCE [LARGE SCALE GENOMIC DNA]</scope>
    <source>
        <strain evidence="1 2">LMG 2247</strain>
    </source>
</reference>
<dbReference type="Proteomes" id="UP000199706">
    <property type="component" value="Unassembled WGS sequence"/>
</dbReference>
<organism evidence="1 2">
    <name type="scientific">Paraburkholderia phenazinium</name>
    <dbReference type="NCBI Taxonomy" id="60549"/>
    <lineage>
        <taxon>Bacteria</taxon>
        <taxon>Pseudomonadati</taxon>
        <taxon>Pseudomonadota</taxon>
        <taxon>Betaproteobacteria</taxon>
        <taxon>Burkholderiales</taxon>
        <taxon>Burkholderiaceae</taxon>
        <taxon>Paraburkholderia</taxon>
    </lineage>
</organism>
<protein>
    <submittedName>
        <fullName evidence="1">Uncharacterized protein</fullName>
    </submittedName>
</protein>
<proteinExistence type="predicted"/>
<sequence>MNASNGCARAEALGDTHAIVKESRPWMAIEQQQKLFSRYPLFFRSVRYPEVYPSNLAFFGIQCGLGWYPIIEAAAQEIEAELRSMWCEQAPSIENMASLDYQLLMDESAVFPVIPFCVDIRETEGRLQIPLLTGYLCDEDVWPRIVGSAEKAMRMARGVCERCGKPGKLRKIYWHHVYCDECSAPLHFESPEEPAER</sequence>
<evidence type="ECO:0000313" key="1">
    <source>
        <dbReference type="EMBL" id="SDH59156.1"/>
    </source>
</evidence>
<accession>A0A1G8DNB2</accession>
<evidence type="ECO:0000313" key="2">
    <source>
        <dbReference type="Proteomes" id="UP000199706"/>
    </source>
</evidence>